<evidence type="ECO:0000313" key="3">
    <source>
        <dbReference type="EMBL" id="KAK7027261.1"/>
    </source>
</evidence>
<evidence type="ECO:0000256" key="1">
    <source>
        <dbReference type="SAM" id="Coils"/>
    </source>
</evidence>
<feature type="coiled-coil region" evidence="1">
    <location>
        <begin position="453"/>
        <end position="497"/>
    </location>
</feature>
<keyword evidence="1" id="KW-0175">Coiled coil</keyword>
<feature type="compositionally biased region" description="Polar residues" evidence="2">
    <location>
        <begin position="170"/>
        <end position="182"/>
    </location>
</feature>
<evidence type="ECO:0000256" key="2">
    <source>
        <dbReference type="SAM" id="MobiDB-lite"/>
    </source>
</evidence>
<feature type="region of interest" description="Disordered" evidence="2">
    <location>
        <begin position="95"/>
        <end position="300"/>
    </location>
</feature>
<protein>
    <submittedName>
        <fullName evidence="3">Uncharacterized protein</fullName>
    </submittedName>
</protein>
<dbReference type="AlphaFoldDB" id="A0AAW0BM88"/>
<gene>
    <name evidence="3" type="ORF">VNI00_015350</name>
</gene>
<dbReference type="Proteomes" id="UP001383192">
    <property type="component" value="Unassembled WGS sequence"/>
</dbReference>
<proteinExistence type="predicted"/>
<feature type="region of interest" description="Disordered" evidence="2">
    <location>
        <begin position="371"/>
        <end position="390"/>
    </location>
</feature>
<dbReference type="EMBL" id="JAYKXP010000098">
    <property type="protein sequence ID" value="KAK7027261.1"/>
    <property type="molecule type" value="Genomic_DNA"/>
</dbReference>
<feature type="region of interest" description="Disordered" evidence="2">
    <location>
        <begin position="549"/>
        <end position="577"/>
    </location>
</feature>
<reference evidence="3 4" key="1">
    <citation type="submission" date="2024-01" db="EMBL/GenBank/DDBJ databases">
        <title>A draft genome for a cacao thread blight-causing isolate of Paramarasmius palmivorus.</title>
        <authorList>
            <person name="Baruah I.K."/>
            <person name="Bukari Y."/>
            <person name="Amoako-Attah I."/>
            <person name="Meinhardt L.W."/>
            <person name="Bailey B.A."/>
            <person name="Cohen S.P."/>
        </authorList>
    </citation>
    <scope>NUCLEOTIDE SEQUENCE [LARGE SCALE GENOMIC DNA]</scope>
    <source>
        <strain evidence="3 4">GH-12</strain>
    </source>
</reference>
<name>A0AAW0BM88_9AGAR</name>
<comment type="caution">
    <text evidence="3">The sequence shown here is derived from an EMBL/GenBank/DDBJ whole genome shotgun (WGS) entry which is preliminary data.</text>
</comment>
<accession>A0AAW0BM88</accession>
<sequence length="907" mass="99056">MDPDFGRNRQSIANMENLLDDIFKEHPRATKAQDGTVVIPADALPDVFRSFSELYGSGFQLLEPEEEEMLSALLQANPGIECSAALLLSFIAEKTKASPSPPESPGDDEFTRGRSLEQNSDDDYGGRSSSTDSTGTHRHPSRPPSRSGSAVPQTPRGPSAFDSSKRQRATPLQSIPPSSYSRRPTAPHRRKSDAGSRSDSEYSASPSAYGYRNPASRARAPSNPTSPNPGVMSPNASFGDFDIGSPPFRPPSRPSSRQARMYGDDRGYASPDDETLNQSISSLPMPRHSASDSDSEEEDVLGLVLERRESTASTVSLEPLDRLEVLQKANAELGKKLMDAENTLQRKLTEHETELEDLQLRIDELKSELSATKKEEKELRSKERSSSSQITTLENEIGKLNRQLDHARNNYQSLHRQYLEQCSASEKYRDDLRSRDEAIRSLNDAAQLHEMEAGKWSREREVYEERIGRLEEELVIAQQAMGQLEEQKQENLMLKETIDRMRFDMDELRNSLASGVAGGGPGSGASSRNNTVSKSLGAELADKMGAWGEAEEDADDEEDLEGEGSETVVEDIEEGSEDEDVIQTIIRRRVQRKVASRANRTLETTQTFEEVKEYSDSSTQYDPSLFLVATSSQTDPPPPPPKKVVVDVQTEVIEEPVEPMPEKAEMEIQTDPVEVVVEVKKEEPEPEPIASSSKQTLDDSPPAYDEEAEIQRRVRAELLKLHGVIGSDIEVSEGLQEEWAAFKDELGVGCGVIDEVLAKSRVVRRKPEAKEEEKGKRGYSRFYRNIYNTYISPSSSGPNPPGGASNIITQTAIIAGASALVVGASALVQMALAGSGIGPQYGWGVPGGPTYHDRVAWASFNALPGGGGEGFGYAAGGYAGGGGAAEVFNFLGRVGGGAARIVRGWPT</sequence>
<keyword evidence="4" id="KW-1185">Reference proteome</keyword>
<organism evidence="3 4">
    <name type="scientific">Paramarasmius palmivorus</name>
    <dbReference type="NCBI Taxonomy" id="297713"/>
    <lineage>
        <taxon>Eukaryota</taxon>
        <taxon>Fungi</taxon>
        <taxon>Dikarya</taxon>
        <taxon>Basidiomycota</taxon>
        <taxon>Agaricomycotina</taxon>
        <taxon>Agaricomycetes</taxon>
        <taxon>Agaricomycetidae</taxon>
        <taxon>Agaricales</taxon>
        <taxon>Marasmiineae</taxon>
        <taxon>Marasmiaceae</taxon>
        <taxon>Paramarasmius</taxon>
    </lineage>
</organism>
<feature type="compositionally biased region" description="Basic and acidic residues" evidence="2">
    <location>
        <begin position="371"/>
        <end position="385"/>
    </location>
</feature>
<feature type="region of interest" description="Disordered" evidence="2">
    <location>
        <begin position="680"/>
        <end position="706"/>
    </location>
</feature>
<evidence type="ECO:0000313" key="4">
    <source>
        <dbReference type="Proteomes" id="UP001383192"/>
    </source>
</evidence>